<dbReference type="OrthoDB" id="8879755at2"/>
<comment type="caution">
    <text evidence="1">The sequence shown here is derived from an EMBL/GenBank/DDBJ whole genome shotgun (WGS) entry which is preliminary data.</text>
</comment>
<organism evidence="1 2">
    <name type="scientific">Caenimonas koreensis DSM 17982</name>
    <dbReference type="NCBI Taxonomy" id="1121255"/>
    <lineage>
        <taxon>Bacteria</taxon>
        <taxon>Pseudomonadati</taxon>
        <taxon>Pseudomonadota</taxon>
        <taxon>Betaproteobacteria</taxon>
        <taxon>Burkholderiales</taxon>
        <taxon>Comamonadaceae</taxon>
        <taxon>Caenimonas</taxon>
    </lineage>
</organism>
<dbReference type="RefSeq" id="WP_153583635.1">
    <property type="nucleotide sequence ID" value="NZ_WJBU01000002.1"/>
</dbReference>
<sequence length="331" mass="36981">MKQSAAERPDPTTQRKAAIARGAALEHTGKVRVEPIPDFDLDRTIFKTLEGSAARFVVTTRVGKEAHWDAAAAQAVQAEYEGARAAHPLPAVSAELMQFLVSECDFDVEHADGSFLDHLYFCFEYTVQHYPQQSALVMFLHSILGTGTNTFAMTADKIPALRKLMSPSDWTQVEAFPSVLRLLYAGPLRRELRDNAHRADAIDTISFHRVMDNEPITISGKDLWVALNYQLIHLVDFLPVANWATHQNDTSFILFRDLYDLLEKAGKREAHVDYTPGPTTRKMEGEPQGVGAWLTTLIPVSVSERMAAKSVTRFSERIGHSLDYKIVWAAA</sequence>
<dbReference type="Proteomes" id="UP000487350">
    <property type="component" value="Unassembled WGS sequence"/>
</dbReference>
<dbReference type="EMBL" id="WJBU01000002">
    <property type="protein sequence ID" value="MRD46302.1"/>
    <property type="molecule type" value="Genomic_DNA"/>
</dbReference>
<evidence type="ECO:0000313" key="2">
    <source>
        <dbReference type="Proteomes" id="UP000487350"/>
    </source>
</evidence>
<dbReference type="AlphaFoldDB" id="A0A844AZ14"/>
<keyword evidence="2" id="KW-1185">Reference proteome</keyword>
<protein>
    <submittedName>
        <fullName evidence="1">Uncharacterized protein</fullName>
    </submittedName>
</protein>
<reference evidence="1 2" key="1">
    <citation type="submission" date="2019-11" db="EMBL/GenBank/DDBJ databases">
        <title>Caenimonas koreensis gen. nov., sp. nov., isolated from activated sludge.</title>
        <authorList>
            <person name="Seung H.R."/>
        </authorList>
    </citation>
    <scope>NUCLEOTIDE SEQUENCE [LARGE SCALE GENOMIC DNA]</scope>
    <source>
        <strain evidence="1 2">EMB320</strain>
    </source>
</reference>
<proteinExistence type="predicted"/>
<accession>A0A844AZ14</accession>
<evidence type="ECO:0000313" key="1">
    <source>
        <dbReference type="EMBL" id="MRD46302.1"/>
    </source>
</evidence>
<name>A0A844AZ14_9BURK</name>
<gene>
    <name evidence="1" type="ORF">GHT07_03365</name>
</gene>